<dbReference type="Pfam" id="PF02452">
    <property type="entry name" value="PemK_toxin"/>
    <property type="match status" value="1"/>
</dbReference>
<gene>
    <name evidence="1" type="ORF">BI364_10085</name>
</gene>
<dbReference type="InterPro" id="IPR003477">
    <property type="entry name" value="PemK-like"/>
</dbReference>
<evidence type="ECO:0000313" key="2">
    <source>
        <dbReference type="Proteomes" id="UP000095401"/>
    </source>
</evidence>
<evidence type="ECO:0000313" key="1">
    <source>
        <dbReference type="EMBL" id="AOU98262.1"/>
    </source>
</evidence>
<dbReference type="SUPFAM" id="SSF50118">
    <property type="entry name" value="Cell growth inhibitor/plasmid maintenance toxic component"/>
    <property type="match status" value="1"/>
</dbReference>
<evidence type="ECO:0008006" key="3">
    <source>
        <dbReference type="Google" id="ProtNLM"/>
    </source>
</evidence>
<organism evidence="1 2">
    <name type="scientific">Acidihalobacter yilgarnensis</name>
    <dbReference type="NCBI Taxonomy" id="2819280"/>
    <lineage>
        <taxon>Bacteria</taxon>
        <taxon>Pseudomonadati</taxon>
        <taxon>Pseudomonadota</taxon>
        <taxon>Gammaproteobacteria</taxon>
        <taxon>Chromatiales</taxon>
        <taxon>Ectothiorhodospiraceae</taxon>
        <taxon>Acidihalobacter</taxon>
    </lineage>
</organism>
<name>A0A1D8IP77_9GAMM</name>
<dbReference type="KEGG" id="aprs:BI364_10085"/>
<accession>A0A1D8IP77</accession>
<dbReference type="Proteomes" id="UP000095401">
    <property type="component" value="Chromosome"/>
</dbReference>
<dbReference type="EMBL" id="CP017415">
    <property type="protein sequence ID" value="AOU98262.1"/>
    <property type="molecule type" value="Genomic_DNA"/>
</dbReference>
<sequence>MEVFVKEGDIVLALFPNMENEIKKYRPALVWETTPVSARLVYISTQKLVEAFQTEIVLSQEEAIMIGLSRSSRIDFGKRVNIPIVDVKKKLGHVSSLPKQTLRKLYYAALAAGMKD</sequence>
<proteinExistence type="predicted"/>
<reference evidence="2" key="1">
    <citation type="submission" date="2016-09" db="EMBL/GenBank/DDBJ databases">
        <title>Acidihalobacter prosperus F5.</title>
        <authorList>
            <person name="Khaleque H.N."/>
            <person name="Ramsay J.P."/>
            <person name="Kaksonen A.H."/>
            <person name="Boxall N.J."/>
            <person name="Watkin E.L.J."/>
        </authorList>
    </citation>
    <scope>NUCLEOTIDE SEQUENCE [LARGE SCALE GENOMIC DNA]</scope>
    <source>
        <strain evidence="2">F5</strain>
    </source>
</reference>
<protein>
    <recommendedName>
        <fullName evidence="3">Type II toxin-antitoxin system PemK/MazF family toxin</fullName>
    </recommendedName>
</protein>
<keyword evidence="2" id="KW-1185">Reference proteome</keyword>
<dbReference type="AlphaFoldDB" id="A0A1D8IP77"/>
<dbReference type="InterPro" id="IPR011067">
    <property type="entry name" value="Plasmid_toxin/cell-grow_inhib"/>
</dbReference>
<dbReference type="GO" id="GO:0003677">
    <property type="term" value="F:DNA binding"/>
    <property type="evidence" value="ECO:0007669"/>
    <property type="project" value="InterPro"/>
</dbReference>
<dbReference type="Gene3D" id="2.30.30.110">
    <property type="match status" value="1"/>
</dbReference>